<proteinExistence type="predicted"/>
<dbReference type="AlphaFoldDB" id="A0A1J0AB94"/>
<dbReference type="STRING" id="1188229.GlitD10_0886"/>
<organism evidence="1 2">
    <name type="scientific">Gloeomargarita lithophora Alchichica-D10</name>
    <dbReference type="NCBI Taxonomy" id="1188229"/>
    <lineage>
        <taxon>Bacteria</taxon>
        <taxon>Bacillati</taxon>
        <taxon>Cyanobacteriota</taxon>
        <taxon>Cyanophyceae</taxon>
        <taxon>Gloeomargaritales</taxon>
        <taxon>Gloeomargaritaceae</taxon>
        <taxon>Gloeomargarita</taxon>
    </lineage>
</organism>
<evidence type="ECO:0000313" key="1">
    <source>
        <dbReference type="EMBL" id="APB33204.1"/>
    </source>
</evidence>
<dbReference type="RefSeq" id="WP_084111473.1">
    <property type="nucleotide sequence ID" value="NZ_CP017675.1"/>
</dbReference>
<reference evidence="1 2" key="1">
    <citation type="submission" date="2016-10" db="EMBL/GenBank/DDBJ databases">
        <title>Description of Gloeomargarita lithophora gen. nov., sp. nov., a thylakoid-bearing basal-branching cyanobacterium with intracellular carbonates, and proposal for Gloeomargaritales ord. nov.</title>
        <authorList>
            <person name="Moreira D."/>
            <person name="Tavera R."/>
            <person name="Benzerara K."/>
            <person name="Skouri-Panet F."/>
            <person name="Couradeau E."/>
            <person name="Gerard E."/>
            <person name="Loussert C."/>
            <person name="Novelo E."/>
            <person name="Zivanovic Y."/>
            <person name="Lopez-Garcia P."/>
        </authorList>
    </citation>
    <scope>NUCLEOTIDE SEQUENCE [LARGE SCALE GENOMIC DNA]</scope>
    <source>
        <strain evidence="1 2">D10</strain>
    </source>
</reference>
<keyword evidence="2" id="KW-1185">Reference proteome</keyword>
<accession>A0A1J0AB94</accession>
<gene>
    <name evidence="1" type="ORF">GlitD10_0886</name>
</gene>
<dbReference type="KEGG" id="glt:GlitD10_0886"/>
<dbReference type="EMBL" id="CP017675">
    <property type="protein sequence ID" value="APB33204.1"/>
    <property type="molecule type" value="Genomic_DNA"/>
</dbReference>
<name>A0A1J0AB94_9CYAN</name>
<evidence type="ECO:0000313" key="2">
    <source>
        <dbReference type="Proteomes" id="UP000180235"/>
    </source>
</evidence>
<dbReference type="OrthoDB" id="549764at2"/>
<sequence length="362" mass="38191">MSRTKQVQRIVVTGVLGLGLLGLGATGLPGIPLPVAVAQQVGDPNPEPDSRQVSPDTSISGVFSEAQVNPNSVRIVVNDRDVTRQSTITRTFFSYRPPSPLPTGRNTVRVTYAGAGGATRTVQWSFRVQPAQAQVKINSITHNADSQPLGPGSTFLATINGTPRSQATVWLVREGRTPEALSAQEVSPGVYVATLAVRSGDVFRNGVVVGRLQRNDQLVNGAASQPVEFVNTATNTPVPPIGTVPPTNPTNPGVVALQPQFTSHRTGDEIRTRGFTLVGQTRPRAVVQIRVTSQVPVFGGVITVAPQTLVNQDVVADGNGRFEIAVPYRGVVPAGAEYRVRAVGRSGNEASAPAELVLVQGR</sequence>
<protein>
    <submittedName>
        <fullName evidence="1">Uncharacterized protein</fullName>
    </submittedName>
</protein>
<dbReference type="Proteomes" id="UP000180235">
    <property type="component" value="Chromosome"/>
</dbReference>